<dbReference type="PANTHER" id="PTHR47331:SF5">
    <property type="entry name" value="RIBONUCLEASE H"/>
    <property type="match status" value="1"/>
</dbReference>
<feature type="compositionally biased region" description="Polar residues" evidence="1">
    <location>
        <begin position="109"/>
        <end position="118"/>
    </location>
</feature>
<proteinExistence type="predicted"/>
<dbReference type="Proteomes" id="UP001159427">
    <property type="component" value="Unassembled WGS sequence"/>
</dbReference>
<evidence type="ECO:0000313" key="2">
    <source>
        <dbReference type="EMBL" id="CAH3159608.1"/>
    </source>
</evidence>
<keyword evidence="3" id="KW-1185">Reference proteome</keyword>
<evidence type="ECO:0000313" key="3">
    <source>
        <dbReference type="Proteomes" id="UP001159427"/>
    </source>
</evidence>
<sequence>MVEWTRTRKYGHIYERLPGHLQGKWRKTAMLYRERSGGREPDFKELSKFITAQSQIENDPVYGRKSEQQTKFSVGRNPNQKALEERAGPTIPTLATEVRARENGDNQRTKNCPENTSCTEKDCARPQDHHSLWHISTKNEIEDVEGNPEQSSPEVSNLSVNNATTEYNSRSFVLLKVVPLRVAAENGRPLTTYAMLDSAAFSLMITSNIVDKLQLQGVPEKVSINTVTQRDQNLELCKVNWICLLGHTSVVFSCQILLSM</sequence>
<organism evidence="2 3">
    <name type="scientific">Porites evermanni</name>
    <dbReference type="NCBI Taxonomy" id="104178"/>
    <lineage>
        <taxon>Eukaryota</taxon>
        <taxon>Metazoa</taxon>
        <taxon>Cnidaria</taxon>
        <taxon>Anthozoa</taxon>
        <taxon>Hexacorallia</taxon>
        <taxon>Scleractinia</taxon>
        <taxon>Fungiina</taxon>
        <taxon>Poritidae</taxon>
        <taxon>Porites</taxon>
    </lineage>
</organism>
<evidence type="ECO:0000256" key="1">
    <source>
        <dbReference type="SAM" id="MobiDB-lite"/>
    </source>
</evidence>
<feature type="region of interest" description="Disordered" evidence="1">
    <location>
        <begin position="101"/>
        <end position="124"/>
    </location>
</feature>
<comment type="caution">
    <text evidence="2">The sequence shown here is derived from an EMBL/GenBank/DDBJ whole genome shotgun (WGS) entry which is preliminary data.</text>
</comment>
<accession>A0ABN8Q9N8</accession>
<gene>
    <name evidence="2" type="ORF">PEVE_00003259</name>
</gene>
<dbReference type="PANTHER" id="PTHR47331">
    <property type="entry name" value="PHD-TYPE DOMAIN-CONTAINING PROTEIN"/>
    <property type="match status" value="1"/>
</dbReference>
<dbReference type="EMBL" id="CALNXI010001195">
    <property type="protein sequence ID" value="CAH3159608.1"/>
    <property type="molecule type" value="Genomic_DNA"/>
</dbReference>
<protein>
    <submittedName>
        <fullName evidence="2">Uncharacterized protein</fullName>
    </submittedName>
</protein>
<reference evidence="2 3" key="1">
    <citation type="submission" date="2022-05" db="EMBL/GenBank/DDBJ databases">
        <authorList>
            <consortium name="Genoscope - CEA"/>
            <person name="William W."/>
        </authorList>
    </citation>
    <scope>NUCLEOTIDE SEQUENCE [LARGE SCALE GENOMIC DNA]</scope>
</reference>
<name>A0ABN8Q9N8_9CNID</name>